<comment type="subcellular location">
    <subcellularLocation>
        <location evidence="1 12">Cytoplasm</location>
    </subcellularLocation>
</comment>
<name>A0AAW1C0C8_CROAD</name>
<dbReference type="GO" id="GO:0015031">
    <property type="term" value="P:protein transport"/>
    <property type="evidence" value="ECO:0007669"/>
    <property type="project" value="UniProtKB-KW"/>
</dbReference>
<dbReference type="Proteomes" id="UP001474421">
    <property type="component" value="Unassembled WGS sequence"/>
</dbReference>
<accession>A0AAW1C0C8</accession>
<evidence type="ECO:0000259" key="13">
    <source>
        <dbReference type="Pfam" id="PF03416"/>
    </source>
</evidence>
<proteinExistence type="inferred from homology"/>
<dbReference type="EMBL" id="JAOTOJ010000002">
    <property type="protein sequence ID" value="KAK9407767.1"/>
    <property type="molecule type" value="Genomic_DNA"/>
</dbReference>
<protein>
    <recommendedName>
        <fullName evidence="12">Cysteine protease</fullName>
        <ecNumber evidence="12">3.4.22.-</ecNumber>
    </recommendedName>
</protein>
<evidence type="ECO:0000256" key="2">
    <source>
        <dbReference type="ARBA" id="ARBA00010958"/>
    </source>
</evidence>
<evidence type="ECO:0000256" key="3">
    <source>
        <dbReference type="ARBA" id="ARBA00022448"/>
    </source>
</evidence>
<keyword evidence="9 12" id="KW-0072">Autophagy</keyword>
<evidence type="ECO:0000256" key="1">
    <source>
        <dbReference type="ARBA" id="ARBA00004496"/>
    </source>
</evidence>
<comment type="catalytic activity">
    <reaction evidence="11">
        <text>[protein]-C-terminal L-amino acid-glycyl-phosphatidylethanolamide + H2O = [protein]-C-terminal L-amino acid-glycine + a 1,2-diacyl-sn-glycero-3-phosphoethanolamine</text>
        <dbReference type="Rhea" id="RHEA:67548"/>
        <dbReference type="Rhea" id="RHEA-COMP:17323"/>
        <dbReference type="Rhea" id="RHEA-COMP:17324"/>
        <dbReference type="ChEBI" id="CHEBI:15377"/>
        <dbReference type="ChEBI" id="CHEBI:64612"/>
        <dbReference type="ChEBI" id="CHEBI:172940"/>
        <dbReference type="ChEBI" id="CHEBI:172941"/>
    </reaction>
    <physiologicalReaction direction="left-to-right" evidence="11">
        <dbReference type="Rhea" id="RHEA:67549"/>
    </physiologicalReaction>
</comment>
<dbReference type="GO" id="GO:0034727">
    <property type="term" value="P:piecemeal microautophagy of the nucleus"/>
    <property type="evidence" value="ECO:0007669"/>
    <property type="project" value="TreeGrafter"/>
</dbReference>
<dbReference type="GO" id="GO:0005737">
    <property type="term" value="C:cytoplasm"/>
    <property type="evidence" value="ECO:0007669"/>
    <property type="project" value="UniProtKB-SubCell"/>
</dbReference>
<gene>
    <name evidence="14" type="ORF">NXF25_006541</name>
</gene>
<evidence type="ECO:0000256" key="10">
    <source>
        <dbReference type="ARBA" id="ARBA00029289"/>
    </source>
</evidence>
<keyword evidence="6 12" id="KW-0378">Hydrolase</keyword>
<dbReference type="EC" id="3.4.22.-" evidence="12"/>
<evidence type="ECO:0000313" key="15">
    <source>
        <dbReference type="Proteomes" id="UP001474421"/>
    </source>
</evidence>
<dbReference type="GO" id="GO:0000423">
    <property type="term" value="P:mitophagy"/>
    <property type="evidence" value="ECO:0007669"/>
    <property type="project" value="TreeGrafter"/>
</dbReference>
<evidence type="ECO:0000256" key="6">
    <source>
        <dbReference type="ARBA" id="ARBA00022801"/>
    </source>
</evidence>
<comment type="caution">
    <text evidence="14">The sequence shown here is derived from an EMBL/GenBank/DDBJ whole genome shotgun (WGS) entry which is preliminary data.</text>
</comment>
<dbReference type="InterPro" id="IPR005078">
    <property type="entry name" value="Peptidase_C54"/>
</dbReference>
<feature type="domain" description="Peptidase C54 catalytic" evidence="13">
    <location>
        <begin position="168"/>
        <end position="492"/>
    </location>
</feature>
<evidence type="ECO:0000256" key="12">
    <source>
        <dbReference type="RuleBase" id="RU363115"/>
    </source>
</evidence>
<comment type="catalytic activity">
    <reaction evidence="10">
        <text>[protein]-C-terminal L-amino acid-glycyl-phosphatidylserine + H2O = [protein]-C-terminal L-amino acid-glycine + a 1,2-diacyl-sn-glycero-3-phospho-L-serine</text>
        <dbReference type="Rhea" id="RHEA:67576"/>
        <dbReference type="Rhea" id="RHEA-COMP:17324"/>
        <dbReference type="Rhea" id="RHEA-COMP:17326"/>
        <dbReference type="ChEBI" id="CHEBI:15377"/>
        <dbReference type="ChEBI" id="CHEBI:57262"/>
        <dbReference type="ChEBI" id="CHEBI:172940"/>
        <dbReference type="ChEBI" id="CHEBI:172942"/>
    </reaction>
    <physiologicalReaction direction="left-to-right" evidence="10">
        <dbReference type="Rhea" id="RHEA:67577"/>
    </physiologicalReaction>
</comment>
<organism evidence="14 15">
    <name type="scientific">Crotalus adamanteus</name>
    <name type="common">Eastern diamondback rattlesnake</name>
    <dbReference type="NCBI Taxonomy" id="8729"/>
    <lineage>
        <taxon>Eukaryota</taxon>
        <taxon>Metazoa</taxon>
        <taxon>Chordata</taxon>
        <taxon>Craniata</taxon>
        <taxon>Vertebrata</taxon>
        <taxon>Euteleostomi</taxon>
        <taxon>Lepidosauria</taxon>
        <taxon>Squamata</taxon>
        <taxon>Bifurcata</taxon>
        <taxon>Unidentata</taxon>
        <taxon>Episquamata</taxon>
        <taxon>Toxicofera</taxon>
        <taxon>Serpentes</taxon>
        <taxon>Colubroidea</taxon>
        <taxon>Viperidae</taxon>
        <taxon>Crotalinae</taxon>
        <taxon>Crotalus</taxon>
    </lineage>
</organism>
<evidence type="ECO:0000256" key="11">
    <source>
        <dbReference type="ARBA" id="ARBA00029362"/>
    </source>
</evidence>
<evidence type="ECO:0000256" key="4">
    <source>
        <dbReference type="ARBA" id="ARBA00022490"/>
    </source>
</evidence>
<evidence type="ECO:0000256" key="9">
    <source>
        <dbReference type="ARBA" id="ARBA00023006"/>
    </source>
</evidence>
<comment type="function">
    <text evidence="12">Cysteine protease that plays a key role in autophagy by mediating both proteolytic activation and delipidation of ATG8 family proteins.</text>
</comment>
<evidence type="ECO:0000256" key="5">
    <source>
        <dbReference type="ARBA" id="ARBA00022670"/>
    </source>
</evidence>
<dbReference type="AlphaFoldDB" id="A0AAW1C0C8"/>
<evidence type="ECO:0000256" key="7">
    <source>
        <dbReference type="ARBA" id="ARBA00022807"/>
    </source>
</evidence>
<dbReference type="InterPro" id="IPR046792">
    <property type="entry name" value="Peptidase_C54_cat"/>
</dbReference>
<keyword evidence="15" id="KW-1185">Reference proteome</keyword>
<keyword evidence="4 12" id="KW-0963">Cytoplasm</keyword>
<evidence type="ECO:0000256" key="8">
    <source>
        <dbReference type="ARBA" id="ARBA00022927"/>
    </source>
</evidence>
<dbReference type="GO" id="GO:0019786">
    <property type="term" value="F:protein-phosphatidylethanolamide deconjugating activity"/>
    <property type="evidence" value="ECO:0007669"/>
    <property type="project" value="InterPro"/>
</dbReference>
<comment type="similarity">
    <text evidence="2 12">Belongs to the peptidase C54 family.</text>
</comment>
<dbReference type="GO" id="GO:0000045">
    <property type="term" value="P:autophagosome assembly"/>
    <property type="evidence" value="ECO:0007669"/>
    <property type="project" value="TreeGrafter"/>
</dbReference>
<dbReference type="Pfam" id="PF03416">
    <property type="entry name" value="Peptidase_C54"/>
    <property type="match status" value="1"/>
</dbReference>
<reference evidence="14 15" key="1">
    <citation type="journal article" date="2024" name="Proc. Natl. Acad. Sci. U.S.A.">
        <title>The genetic regulatory architecture and epigenomic basis for age-related changes in rattlesnake venom.</title>
        <authorList>
            <person name="Hogan M.P."/>
            <person name="Holding M.L."/>
            <person name="Nystrom G.S."/>
            <person name="Colston T.J."/>
            <person name="Bartlett D.A."/>
            <person name="Mason A.J."/>
            <person name="Ellsworth S.A."/>
            <person name="Rautsaw R.M."/>
            <person name="Lawrence K.C."/>
            <person name="Strickland J.L."/>
            <person name="He B."/>
            <person name="Fraser P."/>
            <person name="Margres M.J."/>
            <person name="Gilbert D.M."/>
            <person name="Gibbs H.L."/>
            <person name="Parkinson C.L."/>
            <person name="Rokyta D.R."/>
        </authorList>
    </citation>
    <scope>NUCLEOTIDE SEQUENCE [LARGE SCALE GENOMIC DNA]</scope>
    <source>
        <strain evidence="14">DRR0105</strain>
    </source>
</reference>
<dbReference type="GO" id="GO:0004197">
    <property type="term" value="F:cysteine-type endopeptidase activity"/>
    <property type="evidence" value="ECO:0007669"/>
    <property type="project" value="TreeGrafter"/>
</dbReference>
<dbReference type="PANTHER" id="PTHR22624">
    <property type="entry name" value="CYSTEINE PROTEASE ATG4"/>
    <property type="match status" value="1"/>
</dbReference>
<dbReference type="PANTHER" id="PTHR22624:SF36">
    <property type="entry name" value="CYSTEINE PROTEASE ATG4D"/>
    <property type="match status" value="1"/>
</dbReference>
<keyword evidence="5 12" id="KW-0645">Protease</keyword>
<keyword evidence="3" id="KW-0813">Transport</keyword>
<dbReference type="SUPFAM" id="SSF54001">
    <property type="entry name" value="Cysteine proteinases"/>
    <property type="match status" value="1"/>
</dbReference>
<dbReference type="GO" id="GO:0016485">
    <property type="term" value="P:protein processing"/>
    <property type="evidence" value="ECO:0007669"/>
    <property type="project" value="TreeGrafter"/>
</dbReference>
<keyword evidence="7" id="KW-0788">Thiol protease</keyword>
<dbReference type="GO" id="GO:0035973">
    <property type="term" value="P:aggrephagy"/>
    <property type="evidence" value="ECO:0007669"/>
    <property type="project" value="TreeGrafter"/>
</dbReference>
<keyword evidence="8 12" id="KW-0653">Protein transport</keyword>
<dbReference type="InterPro" id="IPR038765">
    <property type="entry name" value="Papain-like_cys_pep_sf"/>
</dbReference>
<evidence type="ECO:0000313" key="14">
    <source>
        <dbReference type="EMBL" id="KAK9407767.1"/>
    </source>
</evidence>
<sequence>MLLMDDDGAGDFVAVRYESAKLDAPGGLKTASGTPQRGSVVSYPMPPPFGSTSPAMHMKLSSQPVKEDIVSIMQYLSQEELHHSDGRQFFNPRASSQGGSYPGFFSRSATCSQYSEPDEVDKIKSKLLSTWNNMKYGWTLRIKTNFSKLSPIHLFGRVYHFGEQEDVERFQKDFASHIWLTYRRDFQQLEGTAWTTDCGWGCMLRSGQMLLAQGLLVHLLSKDWIWSDVLITTNLTDMQPVKAASLPCPSVSHLHQASSIPINRTIGPWELWAHRHTCRSDELEKEYYHRKIISWFADQPQAPFGIHKLVDLGHNSGKKAGDWYGPSVTAHILRKAVDCSIEAGNLVIYVSQDCTVYKGDVAHLAKKNNSRTPWDPEAEWKAVIILVPMRLGGETFNPAYVECIKELLKLDFCIGIIGGKPKHSLYFVGYQDDFLLYLDPHYCQPFVDTTKENFPVETFHCNYPRKTSFTKLDPSCTIGFYVRHRMEFEHLCLDLTRILNYAATKEKYPMFSVVEGCAQEYGLEELCAHFAQQTVQVQRHSKRDRIKKPSAEEFVIL</sequence>